<dbReference type="Pfam" id="PF10976">
    <property type="entry name" value="DUF2790"/>
    <property type="match status" value="1"/>
</dbReference>
<feature type="signal peptide" evidence="1">
    <location>
        <begin position="1"/>
        <end position="19"/>
    </location>
</feature>
<protein>
    <submittedName>
        <fullName evidence="3">Cystatin domain-containing protein</fullName>
    </submittedName>
</protein>
<evidence type="ECO:0000256" key="1">
    <source>
        <dbReference type="SAM" id="SignalP"/>
    </source>
</evidence>
<sequence length="194" mass="20973">MTLRMLLPLALLLAGAAQAQTTTVYQYGMPLDVARVVQLDEPATEVCDVVKAYMTYVDSAGRQHTVQYLKLAKAGNLRHVLFAQAQLRCLQVAGQVFTPGRGGDHRIAQLHRPGQGHLRRGGAMAFGDLLDQRIVQHLAIAQGHVGGHRDALFVHEIHQRAVLQVGVQLDLVGGDLFGAHHLDGLTQQGDGEVG</sequence>
<proteinExistence type="predicted"/>
<keyword evidence="2" id="KW-1185">Reference proteome</keyword>
<keyword evidence="1" id="KW-0732">Signal</keyword>
<feature type="chain" id="PRO_5009315139" evidence="1">
    <location>
        <begin position="20"/>
        <end position="194"/>
    </location>
</feature>
<dbReference type="Gene3D" id="2.30.140.50">
    <property type="entry name" value="Protein of unknown function DUF2790"/>
    <property type="match status" value="1"/>
</dbReference>
<dbReference type="Proteomes" id="UP000095287">
    <property type="component" value="Unplaced"/>
</dbReference>
<evidence type="ECO:0000313" key="3">
    <source>
        <dbReference type="WBParaSite" id="L893_g9952.t1"/>
    </source>
</evidence>
<name>A0A1I8AVK2_9BILA</name>
<reference evidence="3" key="1">
    <citation type="submission" date="2016-11" db="UniProtKB">
        <authorList>
            <consortium name="WormBaseParasite"/>
        </authorList>
    </citation>
    <scope>IDENTIFICATION</scope>
</reference>
<dbReference type="WBParaSite" id="L893_g9952.t1">
    <property type="protein sequence ID" value="L893_g9952.t1"/>
    <property type="gene ID" value="L893_g9952"/>
</dbReference>
<evidence type="ECO:0000313" key="2">
    <source>
        <dbReference type="Proteomes" id="UP000095287"/>
    </source>
</evidence>
<dbReference type="AlphaFoldDB" id="A0A1I8AVK2"/>
<accession>A0A1I8AVK2</accession>
<dbReference type="InterPro" id="IPR021245">
    <property type="entry name" value="DUF2790"/>
</dbReference>
<organism evidence="2 3">
    <name type="scientific">Steinernema glaseri</name>
    <dbReference type="NCBI Taxonomy" id="37863"/>
    <lineage>
        <taxon>Eukaryota</taxon>
        <taxon>Metazoa</taxon>
        <taxon>Ecdysozoa</taxon>
        <taxon>Nematoda</taxon>
        <taxon>Chromadorea</taxon>
        <taxon>Rhabditida</taxon>
        <taxon>Tylenchina</taxon>
        <taxon>Panagrolaimomorpha</taxon>
        <taxon>Strongyloidoidea</taxon>
        <taxon>Steinernematidae</taxon>
        <taxon>Steinernema</taxon>
    </lineage>
</organism>